<protein>
    <submittedName>
        <fullName evidence="1">Uncharacterized protein</fullName>
    </submittedName>
</protein>
<evidence type="ECO:0000313" key="1">
    <source>
        <dbReference type="EMBL" id="EFU90334.1"/>
    </source>
</evidence>
<name>A0ABC9P601_ENTFL</name>
<sequence>MKFLIRTIGGAEFVDVLNLMHAQGVVIGLKKTYAVNVYRKRTKKADKKLFAFFTYIFYTIKKRGF</sequence>
<reference evidence="1 2" key="1">
    <citation type="submission" date="2010-09" db="EMBL/GenBank/DDBJ databases">
        <authorList>
            <person name="Weinstock G."/>
            <person name="Sodergren E."/>
            <person name="Clifton S."/>
            <person name="Fulton L."/>
            <person name="Fulton B."/>
            <person name="Courtney L."/>
            <person name="Fronick C."/>
            <person name="Harrison M."/>
            <person name="Strong C."/>
            <person name="Farmer C."/>
            <person name="Delahaunty K."/>
            <person name="Markovic C."/>
            <person name="Hall O."/>
            <person name="Minx P."/>
            <person name="Tomlinson C."/>
            <person name="Mitreva M."/>
            <person name="Hou S."/>
            <person name="Chen J."/>
            <person name="Wollam A."/>
            <person name="Pepin K.H."/>
            <person name="Johnson M."/>
            <person name="Bhonagiri V."/>
            <person name="Zhang X."/>
            <person name="Suruliraj S."/>
            <person name="Warren W."/>
            <person name="Chinwalla A."/>
            <person name="Mardis E.R."/>
            <person name="Wilson R.K."/>
        </authorList>
    </citation>
    <scope>NUCLEOTIDE SEQUENCE [LARGE SCALE GENOMIC DNA]</scope>
    <source>
        <strain evidence="1 2">TX0630</strain>
    </source>
</reference>
<dbReference type="Proteomes" id="UP000004933">
    <property type="component" value="Unassembled WGS sequence"/>
</dbReference>
<accession>A0ABC9P601</accession>
<dbReference type="AlphaFoldDB" id="A0ABC9P601"/>
<organism evidence="1 2">
    <name type="scientific">Enterococcus faecalis TX0630</name>
    <dbReference type="NCBI Taxonomy" id="749508"/>
    <lineage>
        <taxon>Bacteria</taxon>
        <taxon>Bacillati</taxon>
        <taxon>Bacillota</taxon>
        <taxon>Bacilli</taxon>
        <taxon>Lactobacillales</taxon>
        <taxon>Enterococcaceae</taxon>
        <taxon>Enterococcus</taxon>
    </lineage>
</organism>
<gene>
    <name evidence="1" type="ORF">HMPREF9511_01672</name>
</gene>
<comment type="caution">
    <text evidence="1">The sequence shown here is derived from an EMBL/GenBank/DDBJ whole genome shotgun (WGS) entry which is preliminary data.</text>
</comment>
<dbReference type="EMBL" id="AEBE01000057">
    <property type="protein sequence ID" value="EFU90334.1"/>
    <property type="molecule type" value="Genomic_DNA"/>
</dbReference>
<proteinExistence type="predicted"/>
<evidence type="ECO:0000313" key="2">
    <source>
        <dbReference type="Proteomes" id="UP000004933"/>
    </source>
</evidence>